<evidence type="ECO:0008006" key="3">
    <source>
        <dbReference type="Google" id="ProtNLM"/>
    </source>
</evidence>
<evidence type="ECO:0000313" key="1">
    <source>
        <dbReference type="EMBL" id="GAA2156933.1"/>
    </source>
</evidence>
<proteinExistence type="predicted"/>
<dbReference type="RefSeq" id="WP_344469079.1">
    <property type="nucleotide sequence ID" value="NZ_BAAANT010000055.1"/>
</dbReference>
<dbReference type="EMBL" id="BAAANT010000055">
    <property type="protein sequence ID" value="GAA2156933.1"/>
    <property type="molecule type" value="Genomic_DNA"/>
</dbReference>
<organism evidence="1 2">
    <name type="scientific">Kitasatospora kazusensis</name>
    <dbReference type="NCBI Taxonomy" id="407974"/>
    <lineage>
        <taxon>Bacteria</taxon>
        <taxon>Bacillati</taxon>
        <taxon>Actinomycetota</taxon>
        <taxon>Actinomycetes</taxon>
        <taxon>Kitasatosporales</taxon>
        <taxon>Streptomycetaceae</taxon>
        <taxon>Kitasatospora</taxon>
    </lineage>
</organism>
<protein>
    <recommendedName>
        <fullName evidence="3">EamA/RhaT family transporter</fullName>
    </recommendedName>
</protein>
<keyword evidence="2" id="KW-1185">Reference proteome</keyword>
<accession>A0ABP5M458</accession>
<evidence type="ECO:0000313" key="2">
    <source>
        <dbReference type="Proteomes" id="UP001422759"/>
    </source>
</evidence>
<comment type="caution">
    <text evidence="1">The sequence shown here is derived from an EMBL/GenBank/DDBJ whole genome shotgun (WGS) entry which is preliminary data.</text>
</comment>
<gene>
    <name evidence="1" type="ORF">GCM10009760_58480</name>
</gene>
<reference evidence="2" key="1">
    <citation type="journal article" date="2019" name="Int. J. Syst. Evol. Microbiol.">
        <title>The Global Catalogue of Microorganisms (GCM) 10K type strain sequencing project: providing services to taxonomists for standard genome sequencing and annotation.</title>
        <authorList>
            <consortium name="The Broad Institute Genomics Platform"/>
            <consortium name="The Broad Institute Genome Sequencing Center for Infectious Disease"/>
            <person name="Wu L."/>
            <person name="Ma J."/>
        </authorList>
    </citation>
    <scope>NUCLEOTIDE SEQUENCE [LARGE SCALE GENOMIC DNA]</scope>
    <source>
        <strain evidence="2">JCM 14560</strain>
    </source>
</reference>
<sequence>MTPRQQKAVVILGAALVGTYVLGNVAKGQARVLGLNAAQLTALSAGVAFAVRNA</sequence>
<dbReference type="Proteomes" id="UP001422759">
    <property type="component" value="Unassembled WGS sequence"/>
</dbReference>
<name>A0ABP5M458_9ACTN</name>